<evidence type="ECO:0000313" key="3">
    <source>
        <dbReference type="Proteomes" id="UP000094527"/>
    </source>
</evidence>
<proteinExistence type="predicted"/>
<protein>
    <submittedName>
        <fullName evidence="2">Uncharacterized protein</fullName>
    </submittedName>
</protein>
<dbReference type="AlphaFoldDB" id="A0A1D2MFW2"/>
<name>A0A1D2MFW2_ORCCI</name>
<accession>A0A1D2MFW2</accession>
<dbReference type="OrthoDB" id="5987175at2759"/>
<evidence type="ECO:0000313" key="2">
    <source>
        <dbReference type="EMBL" id="ODM91878.1"/>
    </source>
</evidence>
<keyword evidence="3" id="KW-1185">Reference proteome</keyword>
<dbReference type="EMBL" id="LJIJ01001388">
    <property type="protein sequence ID" value="ODM91878.1"/>
    <property type="molecule type" value="Genomic_DNA"/>
</dbReference>
<reference evidence="2 3" key="1">
    <citation type="journal article" date="2016" name="Genome Biol. Evol.">
        <title>Gene Family Evolution Reflects Adaptation to Soil Environmental Stressors in the Genome of the Collembolan Orchesella cincta.</title>
        <authorList>
            <person name="Faddeeva-Vakhrusheva A."/>
            <person name="Derks M.F."/>
            <person name="Anvar S.Y."/>
            <person name="Agamennone V."/>
            <person name="Suring W."/>
            <person name="Smit S."/>
            <person name="van Straalen N.M."/>
            <person name="Roelofs D."/>
        </authorList>
    </citation>
    <scope>NUCLEOTIDE SEQUENCE [LARGE SCALE GENOMIC DNA]</scope>
    <source>
        <tissue evidence="2">Mixed pool</tissue>
    </source>
</reference>
<evidence type="ECO:0000256" key="1">
    <source>
        <dbReference type="SAM" id="MobiDB-lite"/>
    </source>
</evidence>
<comment type="caution">
    <text evidence="2">The sequence shown here is derived from an EMBL/GenBank/DDBJ whole genome shotgun (WGS) entry which is preliminary data.</text>
</comment>
<organism evidence="2 3">
    <name type="scientific">Orchesella cincta</name>
    <name type="common">Springtail</name>
    <name type="synonym">Podura cincta</name>
    <dbReference type="NCBI Taxonomy" id="48709"/>
    <lineage>
        <taxon>Eukaryota</taxon>
        <taxon>Metazoa</taxon>
        <taxon>Ecdysozoa</taxon>
        <taxon>Arthropoda</taxon>
        <taxon>Hexapoda</taxon>
        <taxon>Collembola</taxon>
        <taxon>Entomobryomorpha</taxon>
        <taxon>Entomobryoidea</taxon>
        <taxon>Orchesellidae</taxon>
        <taxon>Orchesellinae</taxon>
        <taxon>Orchesella</taxon>
    </lineage>
</organism>
<dbReference type="Proteomes" id="UP000094527">
    <property type="component" value="Unassembled WGS sequence"/>
</dbReference>
<feature type="region of interest" description="Disordered" evidence="1">
    <location>
        <begin position="95"/>
        <end position="141"/>
    </location>
</feature>
<dbReference type="OMA" id="LAPICDN"/>
<gene>
    <name evidence="2" type="ORF">Ocin01_14805</name>
</gene>
<sequence>MNQTSKIPKDVSKSMLQNVVNAGKFLGMSMRDLSVQRRQSFKSSLSMDLAPICDNHNVMSEFLFGDNLETQIKASRANSKILRLDYSAKRVGFSSYNRVSHRPMPSRGHPPRFSQSLNFQQPPRRRGSPNYRARGKSFAQQ</sequence>